<dbReference type="AlphaFoldDB" id="A0AAW9EL27"/>
<protein>
    <submittedName>
        <fullName evidence="2">SppA protein</fullName>
    </submittedName>
</protein>
<dbReference type="Proteomes" id="UP001271725">
    <property type="component" value="Unassembled WGS sequence"/>
</dbReference>
<dbReference type="InterPro" id="IPR002825">
    <property type="entry name" value="Pept_S49_ser-pept_pro"/>
</dbReference>
<reference evidence="2" key="1">
    <citation type="submission" date="2023-11" db="EMBL/GenBank/DDBJ databases">
        <title>Detection of rare carbapenemases in Enterobacterales - comparison of two colorimetric and two CIM-based carbapenemase assays.</title>
        <authorList>
            <person name="Schaffarczyk L."/>
            <person name="Noster J."/>
            <person name="Stelzer Y."/>
            <person name="Sattler J."/>
            <person name="Gatermann S."/>
            <person name="Hamprecht A."/>
        </authorList>
    </citation>
    <scope>NUCLEOTIDE SEQUENCE</scope>
    <source>
        <strain evidence="2">CIM-Carb-133</strain>
    </source>
</reference>
<dbReference type="SUPFAM" id="SSF52096">
    <property type="entry name" value="ClpP/crotonase"/>
    <property type="match status" value="1"/>
</dbReference>
<gene>
    <name evidence="2" type="ORF">SJ265_05875</name>
</gene>
<proteinExistence type="predicted"/>
<feature type="compositionally biased region" description="Polar residues" evidence="1">
    <location>
        <begin position="320"/>
        <end position="331"/>
    </location>
</feature>
<dbReference type="GO" id="GO:0016020">
    <property type="term" value="C:membrane"/>
    <property type="evidence" value="ECO:0007669"/>
    <property type="project" value="InterPro"/>
</dbReference>
<dbReference type="PANTHER" id="PTHR35984:SF1">
    <property type="entry name" value="PERIPLASMIC SERINE PROTEASE"/>
    <property type="match status" value="1"/>
</dbReference>
<accession>A0AAW9EL27</accession>
<organism evidence="2 3">
    <name type="scientific">Citrobacter portucalensis</name>
    <dbReference type="NCBI Taxonomy" id="1639133"/>
    <lineage>
        <taxon>Bacteria</taxon>
        <taxon>Pseudomonadati</taxon>
        <taxon>Pseudomonadota</taxon>
        <taxon>Gammaproteobacteria</taxon>
        <taxon>Enterobacterales</taxon>
        <taxon>Enterobacteriaceae</taxon>
        <taxon>Citrobacter</taxon>
        <taxon>Citrobacter freundii complex</taxon>
    </lineage>
</organism>
<evidence type="ECO:0000313" key="2">
    <source>
        <dbReference type="EMBL" id="MDX7147311.1"/>
    </source>
</evidence>
<dbReference type="EMBL" id="JAXABJ010000003">
    <property type="protein sequence ID" value="MDX7147311.1"/>
    <property type="molecule type" value="Genomic_DNA"/>
</dbReference>
<dbReference type="Gene3D" id="3.90.226.10">
    <property type="entry name" value="2-enoyl-CoA Hydratase, Chain A, domain 1"/>
    <property type="match status" value="1"/>
</dbReference>
<evidence type="ECO:0000313" key="3">
    <source>
        <dbReference type="Proteomes" id="UP001271725"/>
    </source>
</evidence>
<dbReference type="PANTHER" id="PTHR35984">
    <property type="entry name" value="PERIPLASMIC SERINE PROTEASE"/>
    <property type="match status" value="1"/>
</dbReference>
<comment type="caution">
    <text evidence="2">The sequence shown here is derived from an EMBL/GenBank/DDBJ whole genome shotgun (WGS) entry which is preliminary data.</text>
</comment>
<feature type="region of interest" description="Disordered" evidence="1">
    <location>
        <begin position="256"/>
        <end position="331"/>
    </location>
</feature>
<name>A0AAW9EL27_9ENTR</name>
<dbReference type="InterPro" id="IPR029045">
    <property type="entry name" value="ClpP/crotonase-like_dom_sf"/>
</dbReference>
<evidence type="ECO:0000256" key="1">
    <source>
        <dbReference type="SAM" id="MobiDB-lite"/>
    </source>
</evidence>
<dbReference type="RefSeq" id="WP_319868446.1">
    <property type="nucleotide sequence ID" value="NZ_JAXABJ010000003.1"/>
</dbReference>
<sequence length="331" mass="36030">MENHDVYVYTGDIHRDGYLDLTNEIKKRKSQHGLKKDVIFCVATYGGDPNAGYRIGRALQHNYDKITLLVVGPCKSAGTLIAIAADKLVIGDMGELGPLDIQLKKNDEIGEMSSGLAIMTALDALKDRSISAFNSHLVKIRYENQISTKMSADIATRLTEALVAPMAAQIDPIKLGEHQRAMSIAITYGQRLTAKSSSLKEGALVKLIASYPSHGFVIDRKEARELFKCVESPSGMTEMLYEFFCKKIHDGDIPTFGKPKVVDFTPDPQNKEEDTNAEESAAGDGNTQQNVGKPDPGKSRSGKKGGAKPKRDQEAVGTVPIQQPDGQQPQA</sequence>